<organism evidence="2">
    <name type="scientific">Plasmid pSG1</name>
    <dbReference type="NCBI Taxonomy" id="2627"/>
    <lineage>
        <taxon>other sequences</taxon>
        <taxon>plasmids</taxon>
    </lineage>
</organism>
<accession>Q52025</accession>
<reference evidence="2" key="2">
    <citation type="journal article" date="1994" name="Plasmid">
        <title>Reiterated sequences of the Streptomyces griseus plasmid pSG1.</title>
        <authorList>
            <person name="Bar-Nir D."/>
            <person name="Goedeke M.E."/>
            <person name="Parag Y."/>
        </authorList>
    </citation>
    <scope>NUCLEOTIDE SEQUENCE</scope>
    <source>
        <plasmid evidence="2">pSG1</plasmid>
    </source>
</reference>
<feature type="compositionally biased region" description="Basic residues" evidence="1">
    <location>
        <begin position="155"/>
        <end position="165"/>
    </location>
</feature>
<dbReference type="AlphaFoldDB" id="Q52025"/>
<dbReference type="PIR" id="PN0447">
    <property type="entry name" value="PN0447"/>
</dbReference>
<gene>
    <name evidence="2" type="primary">attP</name>
</gene>
<evidence type="ECO:0000256" key="1">
    <source>
        <dbReference type="SAM" id="MobiDB-lite"/>
    </source>
</evidence>
<evidence type="ECO:0000313" key="2">
    <source>
        <dbReference type="EMBL" id="AAA98346.1"/>
    </source>
</evidence>
<keyword evidence="2" id="KW-0614">Plasmid</keyword>
<feature type="region of interest" description="Disordered" evidence="1">
    <location>
        <begin position="154"/>
        <end position="226"/>
    </location>
</feature>
<name>Q52025_9ZZZZ</name>
<dbReference type="EMBL" id="M86370">
    <property type="protein sequence ID" value="AAA98346.1"/>
    <property type="molecule type" value="Genomic_DNA"/>
</dbReference>
<accession>Q52024</accession>
<reference evidence="2" key="1">
    <citation type="journal article" date="1992" name="Gene">
        <title>tDNA(ser) sequences are involved in the excision of Streptomyces griseus plasmid pSG1.</title>
        <authorList>
            <person name="Bar-Nir D."/>
            <person name="Cohen A."/>
            <person name="Goedeke M.E."/>
        </authorList>
    </citation>
    <scope>NUCLEOTIDE SEQUENCE</scope>
    <source>
        <plasmid evidence="2">pSG1</plasmid>
    </source>
</reference>
<sequence length="226" mass="23900">MPLLERHPFCVQLVSPWLARIPALIRAYGPSVGQDSSAFLGEAALNESVRAALIPLQDLGVEPVEHGDAVPGAGRHLRRVHTRLDPEGYAGVAQGVGHLGEGRGRFRLGEHCGPRRRPQVAVLGGADPPPVGRSKQPSIGCCSVGRQVSADGLHQHRGNRYHPHCSPRPALQGPRLVRGASSVHPPPTSGRLSPSRSWPQSLGASRDGSVQSFSLSEAISPGRMAA</sequence>
<geneLocation type="plasmid" evidence="2">
    <name>pSG1</name>
</geneLocation>
<protein>
    <submittedName>
        <fullName evidence="2">AttP protein</fullName>
    </submittedName>
</protein>
<feature type="compositionally biased region" description="Polar residues" evidence="1">
    <location>
        <begin position="190"/>
        <end position="217"/>
    </location>
</feature>
<proteinExistence type="predicted"/>